<sequence length="84" mass="9292">MLRRVQAGEDITVTVNGKPVARLVAYKPGRRRWLTRTQLMTRIRCTQADPGLRSGYRSCAVGRANGPRCDHGPAAMTGLTGWRP</sequence>
<name>A0ABQ4V8Z2_9MYCO</name>
<organism evidence="1 2">
    <name type="scientific">Mycolicibacterium cyprinidarum</name>
    <dbReference type="NCBI Taxonomy" id="2860311"/>
    <lineage>
        <taxon>Bacteria</taxon>
        <taxon>Bacillati</taxon>
        <taxon>Actinomycetota</taxon>
        <taxon>Actinomycetes</taxon>
        <taxon>Mycobacteriales</taxon>
        <taxon>Mycobacteriaceae</taxon>
        <taxon>Mycolicibacterium</taxon>
    </lineage>
</organism>
<dbReference type="NCBIfam" id="TIGR01552">
    <property type="entry name" value="phd_fam"/>
    <property type="match status" value="1"/>
</dbReference>
<comment type="caution">
    <text evidence="1">The sequence shown here is derived from an EMBL/GenBank/DDBJ whole genome shotgun (WGS) entry which is preliminary data.</text>
</comment>
<protein>
    <recommendedName>
        <fullName evidence="3">Antitoxin</fullName>
    </recommendedName>
</protein>
<accession>A0ABQ4V8Z2</accession>
<evidence type="ECO:0000313" key="2">
    <source>
        <dbReference type="Proteomes" id="UP001060504"/>
    </source>
</evidence>
<evidence type="ECO:0000313" key="1">
    <source>
        <dbReference type="EMBL" id="GJF09317.1"/>
    </source>
</evidence>
<reference evidence="1 2" key="1">
    <citation type="submission" date="2021-08" db="EMBL/GenBank/DDBJ databases">
        <title>Draft genome sequence of Mycolicibacterium sp. NGTWS1702 strain.</title>
        <authorList>
            <person name="Matsumoto M."/>
            <person name="Tang B.C.C."/>
            <person name="Machida Y."/>
            <person name="Matoyama H."/>
            <person name="Kishihara T."/>
            <person name="Sato S."/>
            <person name="Kondo I."/>
            <person name="Sano M."/>
            <person name="Kato G."/>
        </authorList>
    </citation>
    <scope>NUCLEOTIDE SEQUENCE [LARGE SCALE GENOMIC DNA]</scope>
    <source>
        <strain evidence="1 2">NGTWSNA01</strain>
    </source>
</reference>
<evidence type="ECO:0008006" key="3">
    <source>
        <dbReference type="Google" id="ProtNLM"/>
    </source>
</evidence>
<keyword evidence="2" id="KW-1185">Reference proteome</keyword>
<dbReference type="Proteomes" id="UP001060504">
    <property type="component" value="Unassembled WGS sequence"/>
</dbReference>
<proteinExistence type="predicted"/>
<gene>
    <name evidence="1" type="ORF">NGTWS1702_32750</name>
</gene>
<dbReference type="EMBL" id="BPRH01003428">
    <property type="protein sequence ID" value="GJF09317.1"/>
    <property type="molecule type" value="Genomic_DNA"/>
</dbReference>